<comment type="subcellular location">
    <subcellularLocation>
        <location evidence="7">Cytoplasm</location>
    </subcellularLocation>
</comment>
<dbReference type="GO" id="GO:0004521">
    <property type="term" value="F:RNA endonuclease activity"/>
    <property type="evidence" value="ECO:0007669"/>
    <property type="project" value="UniProtKB-UniRule"/>
</dbReference>
<evidence type="ECO:0000256" key="7">
    <source>
        <dbReference type="HAMAP-Rule" id="MF_00009"/>
    </source>
</evidence>
<accession>A0A0S4NGF5</accession>
<evidence type="ECO:0000256" key="5">
    <source>
        <dbReference type="ARBA" id="ARBA00022801"/>
    </source>
</evidence>
<dbReference type="PROSITE" id="PS01306">
    <property type="entry name" value="UPF0054"/>
    <property type="match status" value="1"/>
</dbReference>
<protein>
    <recommendedName>
        <fullName evidence="7">Endoribonuclease YbeY</fullName>
        <ecNumber evidence="7">3.1.-.-</ecNumber>
    </recommendedName>
</protein>
<evidence type="ECO:0000313" key="9">
    <source>
        <dbReference type="Proteomes" id="UP000182011"/>
    </source>
</evidence>
<comment type="similarity">
    <text evidence="1 7">Belongs to the endoribonuclease YbeY family.</text>
</comment>
<evidence type="ECO:0000256" key="1">
    <source>
        <dbReference type="ARBA" id="ARBA00010875"/>
    </source>
</evidence>
<dbReference type="EMBL" id="FAOP01000013">
    <property type="protein sequence ID" value="CUU09089.1"/>
    <property type="molecule type" value="Genomic_DNA"/>
</dbReference>
<dbReference type="Pfam" id="PF02130">
    <property type="entry name" value="YbeY"/>
    <property type="match status" value="1"/>
</dbReference>
<dbReference type="GO" id="GO:0006364">
    <property type="term" value="P:rRNA processing"/>
    <property type="evidence" value="ECO:0007669"/>
    <property type="project" value="UniProtKB-UniRule"/>
</dbReference>
<proteinExistence type="inferred from homology"/>
<dbReference type="Proteomes" id="UP000182011">
    <property type="component" value="Unassembled WGS sequence"/>
</dbReference>
<dbReference type="InterPro" id="IPR020549">
    <property type="entry name" value="YbeY_CS"/>
</dbReference>
<dbReference type="PANTHER" id="PTHR46986">
    <property type="entry name" value="ENDORIBONUCLEASE YBEY, CHLOROPLASTIC"/>
    <property type="match status" value="1"/>
</dbReference>
<dbReference type="InterPro" id="IPR023091">
    <property type="entry name" value="MetalPrtase_cat_dom_sf_prd"/>
</dbReference>
<dbReference type="InterPro" id="IPR002036">
    <property type="entry name" value="YbeY"/>
</dbReference>
<evidence type="ECO:0000256" key="4">
    <source>
        <dbReference type="ARBA" id="ARBA00022759"/>
    </source>
</evidence>
<comment type="cofactor">
    <cofactor evidence="7">
        <name>Zn(2+)</name>
        <dbReference type="ChEBI" id="CHEBI:29105"/>
    </cofactor>
    <text evidence="7">Binds 1 zinc ion.</text>
</comment>
<evidence type="ECO:0000256" key="6">
    <source>
        <dbReference type="ARBA" id="ARBA00022833"/>
    </source>
</evidence>
<dbReference type="EC" id="3.1.-.-" evidence="7"/>
<feature type="binding site" evidence="7">
    <location>
        <position position="114"/>
    </location>
    <ligand>
        <name>Zn(2+)</name>
        <dbReference type="ChEBI" id="CHEBI:29105"/>
        <note>catalytic</note>
    </ligand>
</feature>
<name>A0A0P1MES3_9BACT</name>
<accession>A0A0P1P367</accession>
<keyword evidence="6 7" id="KW-0862">Zinc</keyword>
<keyword evidence="7" id="KW-0963">Cytoplasm</keyword>
<dbReference type="HAMAP" id="MF_00009">
    <property type="entry name" value="Endoribonucl_YbeY"/>
    <property type="match status" value="1"/>
</dbReference>
<dbReference type="SUPFAM" id="SSF55486">
    <property type="entry name" value="Metalloproteases ('zincins'), catalytic domain"/>
    <property type="match status" value="1"/>
</dbReference>
<gene>
    <name evidence="7" type="primary">ybeY</name>
    <name evidence="8" type="ORF">JGI4_02269</name>
</gene>
<dbReference type="GO" id="GO:0004222">
    <property type="term" value="F:metalloendopeptidase activity"/>
    <property type="evidence" value="ECO:0007669"/>
    <property type="project" value="InterPro"/>
</dbReference>
<dbReference type="Gene3D" id="3.40.390.30">
    <property type="entry name" value="Metalloproteases ('zincins'), catalytic domain"/>
    <property type="match status" value="1"/>
</dbReference>
<feature type="binding site" evidence="7">
    <location>
        <position position="110"/>
    </location>
    <ligand>
        <name>Zn(2+)</name>
        <dbReference type="ChEBI" id="CHEBI:29105"/>
        <note>catalytic</note>
    </ligand>
</feature>
<keyword evidence="7" id="KW-0698">rRNA processing</keyword>
<reference evidence="9" key="1">
    <citation type="submission" date="2015-11" db="EMBL/GenBank/DDBJ databases">
        <authorList>
            <person name="Varghese N."/>
        </authorList>
    </citation>
    <scope>NUCLEOTIDE SEQUENCE [LARGE SCALE GENOMIC DNA]</scope>
</reference>
<dbReference type="NCBIfam" id="TIGR00043">
    <property type="entry name" value="rRNA maturation RNase YbeY"/>
    <property type="match status" value="1"/>
</dbReference>
<dbReference type="GO" id="GO:0008270">
    <property type="term" value="F:zinc ion binding"/>
    <property type="evidence" value="ECO:0007669"/>
    <property type="project" value="UniProtKB-UniRule"/>
</dbReference>
<evidence type="ECO:0000256" key="3">
    <source>
        <dbReference type="ARBA" id="ARBA00022723"/>
    </source>
</evidence>
<feature type="binding site" evidence="7">
    <location>
        <position position="120"/>
    </location>
    <ligand>
        <name>Zn(2+)</name>
        <dbReference type="ChEBI" id="CHEBI:29105"/>
        <note>catalytic</note>
    </ligand>
</feature>
<dbReference type="AlphaFoldDB" id="A0A0P1MES3"/>
<evidence type="ECO:0000313" key="8">
    <source>
        <dbReference type="EMBL" id="CUU09089.1"/>
    </source>
</evidence>
<keyword evidence="2 7" id="KW-0540">Nuclease</keyword>
<keyword evidence="4 7" id="KW-0255">Endonuclease</keyword>
<keyword evidence="7" id="KW-0690">Ribosome biogenesis</keyword>
<evidence type="ECO:0000256" key="2">
    <source>
        <dbReference type="ARBA" id="ARBA00022722"/>
    </source>
</evidence>
<comment type="function">
    <text evidence="7">Single strand-specific metallo-endoribonuclease involved in late-stage 70S ribosome quality control and in maturation of the 3' terminus of the 16S rRNA.</text>
</comment>
<accession>A0A0P1MES3</accession>
<sequence>MAKINISNLYKAVKLPTQKLKSLIRQILNEENLDYTEVNVIFVDDETIHKINREFLNHDYPTDVISFELSDDIPIIDKVAEIYVSIDRAMEQSKFYKVEFENEVARLVAHGVLHLVGYDDKTRRGKLGMRKRENYYIKKAGF</sequence>
<dbReference type="GO" id="GO:0005737">
    <property type="term" value="C:cytoplasm"/>
    <property type="evidence" value="ECO:0007669"/>
    <property type="project" value="UniProtKB-SubCell"/>
</dbReference>
<organism evidence="8 9">
    <name type="scientific">Candidatus Kryptonium thompsonii</name>
    <dbReference type="NCBI Taxonomy" id="1633631"/>
    <lineage>
        <taxon>Bacteria</taxon>
        <taxon>Pseudomonadati</taxon>
        <taxon>Candidatus Kryptoniota</taxon>
        <taxon>Candidatus Kryptonium</taxon>
    </lineage>
</organism>
<dbReference type="STRING" id="1633631.GCA_001442925_02262"/>
<keyword evidence="5 7" id="KW-0378">Hydrolase</keyword>
<dbReference type="PANTHER" id="PTHR46986:SF1">
    <property type="entry name" value="ENDORIBONUCLEASE YBEY, CHLOROPLASTIC"/>
    <property type="match status" value="1"/>
</dbReference>
<keyword evidence="3 7" id="KW-0479">Metal-binding</keyword>